<keyword evidence="2" id="KW-1185">Reference proteome</keyword>
<reference evidence="1 2" key="1">
    <citation type="submission" date="2011-01" db="EMBL/GenBank/DDBJ databases">
        <title>Whole genome sequence of Amphibacillus xylinus NBRC 15112.</title>
        <authorList>
            <person name="Nakazawa H."/>
            <person name="Katano Y."/>
            <person name="Nakamura S."/>
            <person name="Sasagawa M."/>
            <person name="Fukada J."/>
            <person name="Arai T."/>
            <person name="Sasakura N."/>
            <person name="Mochizuki D."/>
            <person name="Hosoyama A."/>
            <person name="Harada K."/>
            <person name="Horikawa H."/>
            <person name="Kato Y."/>
            <person name="Harada T."/>
            <person name="Sasaki K."/>
            <person name="Sekiguchi M."/>
            <person name="Hodoyama M."/>
            <person name="Nishiko R."/>
            <person name="Narita H."/>
            <person name="Hanamaki A."/>
            <person name="Hata C."/>
            <person name="Konno Y."/>
            <person name="Niimura Y."/>
            <person name="Yamazaki S."/>
            <person name="Fujita N."/>
        </authorList>
    </citation>
    <scope>NUCLEOTIDE SEQUENCE [LARGE SCALE GENOMIC DNA]</scope>
    <source>
        <strain evidence="2">ATCC 51415 / DSM 6626 / JCM 7361 / LMG 17667 / NBRC 15112 / Ep01</strain>
    </source>
</reference>
<dbReference type="KEGG" id="axl:AXY_04750"/>
<dbReference type="AlphaFoldDB" id="K0J0D8"/>
<name>K0J0D8_AMPXN</name>
<dbReference type="EMBL" id="AP012050">
    <property type="protein sequence ID" value="BAM46607.1"/>
    <property type="molecule type" value="Genomic_DNA"/>
</dbReference>
<gene>
    <name evidence="1" type="ordered locus">AXY_04750</name>
</gene>
<evidence type="ECO:0000313" key="2">
    <source>
        <dbReference type="Proteomes" id="UP000006294"/>
    </source>
</evidence>
<proteinExistence type="predicted"/>
<protein>
    <submittedName>
        <fullName evidence="1">Uncharacterized protein</fullName>
    </submittedName>
</protein>
<dbReference type="HOGENOM" id="CLU_3076076_0_0_9"/>
<accession>K0J0D8</accession>
<evidence type="ECO:0000313" key="1">
    <source>
        <dbReference type="EMBL" id="BAM46607.1"/>
    </source>
</evidence>
<dbReference type="Proteomes" id="UP000006294">
    <property type="component" value="Chromosome"/>
</dbReference>
<dbReference type="STRING" id="698758.AXY_04750"/>
<organism evidence="1 2">
    <name type="scientific">Amphibacillus xylanus (strain ATCC 51415 / DSM 6626 / JCM 7361 / LMG 17667 / NBRC 15112 / Ep01)</name>
    <dbReference type="NCBI Taxonomy" id="698758"/>
    <lineage>
        <taxon>Bacteria</taxon>
        <taxon>Bacillati</taxon>
        <taxon>Bacillota</taxon>
        <taxon>Bacilli</taxon>
        <taxon>Bacillales</taxon>
        <taxon>Bacillaceae</taxon>
        <taxon>Amphibacillus</taxon>
    </lineage>
</organism>
<sequence>MKRGLFKNADCVIYSLTVTERQLKKLKRYIFAMKRSKEIYRYHFWFVRVSCK</sequence>